<evidence type="ECO:0000256" key="1">
    <source>
        <dbReference type="SAM" id="MobiDB-lite"/>
    </source>
</evidence>
<feature type="domain" description="Limiting CO2-inducible protein B/C beta carbonyic anhydrase" evidence="2">
    <location>
        <begin position="101"/>
        <end position="336"/>
    </location>
</feature>
<accession>A0A6U2J374</accession>
<evidence type="ECO:0000259" key="2">
    <source>
        <dbReference type="Pfam" id="PF18599"/>
    </source>
</evidence>
<feature type="compositionally biased region" description="Polar residues" evidence="1">
    <location>
        <begin position="414"/>
        <end position="423"/>
    </location>
</feature>
<dbReference type="PANTHER" id="PTHR38016">
    <property type="entry name" value="UNNAMED PRODUCT"/>
    <property type="match status" value="1"/>
</dbReference>
<reference evidence="4" key="1">
    <citation type="submission" date="2021-01" db="EMBL/GenBank/DDBJ databases">
        <authorList>
            <person name="Corre E."/>
            <person name="Pelletier E."/>
            <person name="Niang G."/>
            <person name="Scheremetjew M."/>
            <person name="Finn R."/>
            <person name="Kale V."/>
            <person name="Holt S."/>
            <person name="Cochrane G."/>
            <person name="Meng A."/>
            <person name="Brown T."/>
            <person name="Cohen L."/>
        </authorList>
    </citation>
    <scope>NUCLEOTIDE SEQUENCE</scope>
    <source>
        <strain evidence="4">CCMP219</strain>
    </source>
</reference>
<organism evidence="4">
    <name type="scientific">Chlamydomonas euryale</name>
    <dbReference type="NCBI Taxonomy" id="1486919"/>
    <lineage>
        <taxon>Eukaryota</taxon>
        <taxon>Viridiplantae</taxon>
        <taxon>Chlorophyta</taxon>
        <taxon>core chlorophytes</taxon>
        <taxon>Chlorophyceae</taxon>
        <taxon>CS clade</taxon>
        <taxon>Chlamydomonadales</taxon>
        <taxon>Chlamydomonadaceae</taxon>
        <taxon>Chlamydomonas</taxon>
    </lineage>
</organism>
<proteinExistence type="predicted"/>
<evidence type="ECO:0000313" key="4">
    <source>
        <dbReference type="EMBL" id="CAD8305942.1"/>
    </source>
</evidence>
<dbReference type="Pfam" id="PF18599">
    <property type="entry name" value="LCIB_C_CA"/>
    <property type="match status" value="1"/>
</dbReference>
<protein>
    <recommendedName>
        <fullName evidence="2">Limiting CO2-inducible protein B/C beta carbonyic anhydrase domain-containing protein</fullName>
    </recommendedName>
</protein>
<feature type="region of interest" description="Disordered" evidence="1">
    <location>
        <begin position="410"/>
        <end position="456"/>
    </location>
</feature>
<gene>
    <name evidence="3" type="ORF">CEUR00632_LOCUS18341</name>
    <name evidence="4" type="ORF">CEUR00632_LOCUS18342</name>
</gene>
<sequence>MAFALASSSALSAASGRVAAGAKRVVGNGVVARPVLSGAPVSSALVSGTTCVCSSGCRCACPCHGRSGAVARRAIVARAAVKNEDDLASRHECVESYFPGALGIDDFIARVEVVLSGYGFTGDNSIACTNLCRDEVTAVLKDKIESVFGSSFMTNGLGAVLTCGATGMGAGLSHSPTCNAGREKYVFFSFPHIAIDGKGEVGAITRPGRDGKSCACGALAKCLGELKAEGYEAACRVPGEHDVLDPEYSILKQRLARRLRYEKADMSTMTLEGLTAVAERTITNDLEYLIEKSLIDPKKADYAVVTGVQIHNWATKLDPRGPPSLEFVQPTKVYVVSNGVKTHLDLSKVPALSPRQLLALASPKDQDQDKFAVSQSTGSTLQEIPYEYLNQRIYGSQVSTTDFAESATAAELEPTNSWPSWQSVVRGKSNDRDAKAPTMDSVEEEDKVNTSFEVAK</sequence>
<dbReference type="AlphaFoldDB" id="A0A6U2J374"/>
<dbReference type="PANTHER" id="PTHR38016:SF1">
    <property type="entry name" value="LIMITING CO2-INDUCIBLE PROTEIN B_C BETA CARBONYIC ANHYDRASE DOMAIN-CONTAINING PROTEIN"/>
    <property type="match status" value="1"/>
</dbReference>
<dbReference type="EMBL" id="HBEC01039469">
    <property type="protein sequence ID" value="CAD8305939.1"/>
    <property type="molecule type" value="Transcribed_RNA"/>
</dbReference>
<evidence type="ECO:0000313" key="3">
    <source>
        <dbReference type="EMBL" id="CAD8305939.1"/>
    </source>
</evidence>
<dbReference type="InterPro" id="IPR040703">
    <property type="entry name" value="LCIB/C_CA"/>
</dbReference>
<name>A0A6U2J374_9CHLO</name>
<dbReference type="EMBL" id="HBEC01039471">
    <property type="protein sequence ID" value="CAD8305942.1"/>
    <property type="molecule type" value="Transcribed_RNA"/>
</dbReference>